<dbReference type="InterPro" id="IPR013968">
    <property type="entry name" value="PKS_KR"/>
</dbReference>
<feature type="domain" description="PKS/mFAS DH" evidence="12">
    <location>
        <begin position="2501"/>
        <end position="2771"/>
    </location>
</feature>
<dbReference type="InterPro" id="IPR014030">
    <property type="entry name" value="Ketoacyl_synth_N"/>
</dbReference>
<dbReference type="Gene3D" id="3.30.70.3290">
    <property type="match status" value="2"/>
</dbReference>
<dbReference type="InterPro" id="IPR009081">
    <property type="entry name" value="PP-bd_ACP"/>
</dbReference>
<evidence type="ECO:0000259" key="11">
    <source>
        <dbReference type="PROSITE" id="PS52004"/>
    </source>
</evidence>
<feature type="domain" description="Ketosynthase family 3 (KS3)" evidence="11">
    <location>
        <begin position="1671"/>
        <end position="2083"/>
    </location>
</feature>
<dbReference type="PROSITE" id="PS00606">
    <property type="entry name" value="KS3_1"/>
    <property type="match status" value="2"/>
</dbReference>
<name>C3VLZ4_9ACTN</name>
<dbReference type="GO" id="GO:0031177">
    <property type="term" value="F:phosphopantetheine binding"/>
    <property type="evidence" value="ECO:0007669"/>
    <property type="project" value="InterPro"/>
</dbReference>
<keyword evidence="6" id="KW-0511">Multifunctional enzyme</keyword>
<evidence type="ECO:0000256" key="5">
    <source>
        <dbReference type="ARBA" id="ARBA00023194"/>
    </source>
</evidence>
<dbReference type="InterPro" id="IPR020841">
    <property type="entry name" value="PKS_Beta-ketoAc_synthase_dom"/>
</dbReference>
<keyword evidence="3" id="KW-0597">Phosphoprotein</keyword>
<evidence type="ECO:0000256" key="4">
    <source>
        <dbReference type="ARBA" id="ARBA00022679"/>
    </source>
</evidence>
<evidence type="ECO:0000259" key="10">
    <source>
        <dbReference type="PROSITE" id="PS50075"/>
    </source>
</evidence>
<feature type="region of interest" description="C-terminal hotdog fold" evidence="8">
    <location>
        <begin position="1037"/>
        <end position="1165"/>
    </location>
</feature>
<dbReference type="InterPro" id="IPR006162">
    <property type="entry name" value="Ppantetheine_attach_site"/>
</dbReference>
<dbReference type="InterPro" id="IPR042104">
    <property type="entry name" value="PKS_dehydratase_sf"/>
</dbReference>
<dbReference type="Gene3D" id="3.40.47.10">
    <property type="match status" value="2"/>
</dbReference>
<feature type="region of interest" description="Disordered" evidence="9">
    <location>
        <begin position="3330"/>
        <end position="3349"/>
    </location>
</feature>
<feature type="active site" description="Proton donor; for dehydratase activity" evidence="8">
    <location>
        <position position="1091"/>
    </location>
</feature>
<feature type="region of interest" description="N-terminal hotdog fold" evidence="8">
    <location>
        <begin position="2501"/>
        <end position="2622"/>
    </location>
</feature>
<dbReference type="SMART" id="SM00826">
    <property type="entry name" value="PKS_DH"/>
    <property type="match status" value="2"/>
</dbReference>
<dbReference type="FunFam" id="1.10.1200.10:FF:000007">
    <property type="entry name" value="Probable polyketide synthase pks17"/>
    <property type="match status" value="2"/>
</dbReference>
<dbReference type="InterPro" id="IPR014031">
    <property type="entry name" value="Ketoacyl_synth_C"/>
</dbReference>
<dbReference type="InterPro" id="IPR016039">
    <property type="entry name" value="Thiolase-like"/>
</dbReference>
<feature type="compositionally biased region" description="Gly residues" evidence="9">
    <location>
        <begin position="3179"/>
        <end position="3189"/>
    </location>
</feature>
<feature type="active site" description="Proton acceptor; for dehydratase activity" evidence="8">
    <location>
        <position position="932"/>
    </location>
</feature>
<dbReference type="InterPro" id="IPR020807">
    <property type="entry name" value="PKS_DH"/>
</dbReference>
<dbReference type="GO" id="GO:0004315">
    <property type="term" value="F:3-oxoacyl-[acyl-carrier-protein] synthase activity"/>
    <property type="evidence" value="ECO:0007669"/>
    <property type="project" value="InterPro"/>
</dbReference>
<dbReference type="SUPFAM" id="SSF52151">
    <property type="entry name" value="FabD/lysophospholipase-like"/>
    <property type="match status" value="2"/>
</dbReference>
<proteinExistence type="predicted"/>
<dbReference type="Pfam" id="PF16197">
    <property type="entry name" value="KAsynt_C_assoc"/>
    <property type="match status" value="2"/>
</dbReference>
<dbReference type="SUPFAM" id="SSF53901">
    <property type="entry name" value="Thiolase-like"/>
    <property type="match status" value="2"/>
</dbReference>
<dbReference type="Gene3D" id="3.40.366.10">
    <property type="entry name" value="Malonyl-Coenzyme A Acyl Carrier Protein, domain 2"/>
    <property type="match status" value="2"/>
</dbReference>
<dbReference type="InterPro" id="IPR050091">
    <property type="entry name" value="PKS_NRPS_Biosynth_Enz"/>
</dbReference>
<dbReference type="Pfam" id="PF14765">
    <property type="entry name" value="PS-DH"/>
    <property type="match status" value="2"/>
</dbReference>
<dbReference type="GO" id="GO:0004312">
    <property type="term" value="F:fatty acid synthase activity"/>
    <property type="evidence" value="ECO:0007669"/>
    <property type="project" value="TreeGrafter"/>
</dbReference>
<dbReference type="InterPro" id="IPR036291">
    <property type="entry name" value="NAD(P)-bd_dom_sf"/>
</dbReference>
<feature type="region of interest" description="N-terminal hotdog fold" evidence="8">
    <location>
        <begin position="900"/>
        <end position="1025"/>
    </location>
</feature>
<dbReference type="PROSITE" id="PS52019">
    <property type="entry name" value="PKS_MFAS_DH"/>
    <property type="match status" value="2"/>
</dbReference>
<dbReference type="InterPro" id="IPR018201">
    <property type="entry name" value="Ketoacyl_synth_AS"/>
</dbReference>
<dbReference type="InterPro" id="IPR057326">
    <property type="entry name" value="KR_dom"/>
</dbReference>
<dbReference type="InterPro" id="IPR032821">
    <property type="entry name" value="PKS_assoc"/>
</dbReference>
<feature type="region of interest" description="C-terminal hotdog fold" evidence="8">
    <location>
        <begin position="2634"/>
        <end position="2771"/>
    </location>
</feature>
<feature type="domain" description="Carrier" evidence="10">
    <location>
        <begin position="3208"/>
        <end position="3283"/>
    </location>
</feature>
<dbReference type="Pfam" id="PF00698">
    <property type="entry name" value="Acyl_transf_1"/>
    <property type="match status" value="2"/>
</dbReference>
<dbReference type="Gene3D" id="3.10.129.110">
    <property type="entry name" value="Polyketide synthase dehydratase"/>
    <property type="match status" value="2"/>
</dbReference>
<dbReference type="PANTHER" id="PTHR43775">
    <property type="entry name" value="FATTY ACID SYNTHASE"/>
    <property type="match status" value="1"/>
</dbReference>
<dbReference type="GO" id="GO:0033068">
    <property type="term" value="P:macrolide biosynthetic process"/>
    <property type="evidence" value="ECO:0007669"/>
    <property type="project" value="UniProtKB-ARBA"/>
</dbReference>
<dbReference type="Pfam" id="PF00109">
    <property type="entry name" value="ketoacyl-synt"/>
    <property type="match status" value="2"/>
</dbReference>
<dbReference type="PROSITE" id="PS52004">
    <property type="entry name" value="KS3_2"/>
    <property type="match status" value="2"/>
</dbReference>
<dbReference type="SMART" id="SM00822">
    <property type="entry name" value="PKS_KR"/>
    <property type="match status" value="2"/>
</dbReference>
<dbReference type="InterPro" id="IPR036736">
    <property type="entry name" value="ACP-like_sf"/>
</dbReference>
<dbReference type="SMART" id="SM01294">
    <property type="entry name" value="PKS_PP_betabranch"/>
    <property type="match status" value="2"/>
</dbReference>
<dbReference type="Pfam" id="PF08659">
    <property type="entry name" value="KR"/>
    <property type="match status" value="2"/>
</dbReference>
<keyword evidence="5" id="KW-0045">Antibiotic biosynthesis</keyword>
<reference evidence="13" key="1">
    <citation type="journal article" date="2010" name="Appl. Environ. Microbiol.">
        <title>Insights into the evolution of macrolactam biosynthesis through cloning and comparative analysis of the biosynthetic gene cluster for a novel macrocyclic lactam, ML-449.</title>
        <authorList>
            <person name="Jorgensen H."/>
            <person name="Degnes K.F."/>
            <person name="Dikiy A."/>
            <person name="Fjaervik E."/>
            <person name="Klinkenberg G."/>
            <person name="Zotchev S.B."/>
        </authorList>
    </citation>
    <scope>NUCLEOTIDE SEQUENCE</scope>
    <source>
        <strain evidence="13">MP39-85</strain>
    </source>
</reference>
<feature type="active site" description="Proton acceptor; for dehydratase activity" evidence="8">
    <location>
        <position position="2533"/>
    </location>
</feature>
<evidence type="ECO:0000313" key="13">
    <source>
        <dbReference type="EMBL" id="ACO94496.1"/>
    </source>
</evidence>
<dbReference type="SMART" id="SM00825">
    <property type="entry name" value="PKS_KS"/>
    <property type="match status" value="2"/>
</dbReference>
<keyword evidence="4" id="KW-0808">Transferase</keyword>
<dbReference type="SMART" id="SM00827">
    <property type="entry name" value="PKS_AT"/>
    <property type="match status" value="2"/>
</dbReference>
<evidence type="ECO:0000256" key="1">
    <source>
        <dbReference type="ARBA" id="ARBA00004792"/>
    </source>
</evidence>
<dbReference type="InterPro" id="IPR016036">
    <property type="entry name" value="Malonyl_transacylase_ACP-bd"/>
</dbReference>
<evidence type="ECO:0000256" key="9">
    <source>
        <dbReference type="SAM" id="MobiDB-lite"/>
    </source>
</evidence>
<dbReference type="CDD" id="cd08956">
    <property type="entry name" value="KR_3_FAS_SDR_x"/>
    <property type="match status" value="2"/>
</dbReference>
<dbReference type="FunFam" id="3.40.47.10:FF:000019">
    <property type="entry name" value="Polyketide synthase type I"/>
    <property type="match status" value="2"/>
</dbReference>
<dbReference type="PROSITE" id="PS50075">
    <property type="entry name" value="CARRIER"/>
    <property type="match status" value="2"/>
</dbReference>
<accession>C3VLZ4</accession>
<evidence type="ECO:0000256" key="6">
    <source>
        <dbReference type="ARBA" id="ARBA00023268"/>
    </source>
</evidence>
<dbReference type="InterPro" id="IPR020806">
    <property type="entry name" value="PKS_PP-bd"/>
</dbReference>
<dbReference type="InterPro" id="IPR049551">
    <property type="entry name" value="PKS_DH_C"/>
</dbReference>
<dbReference type="EMBL" id="FJ872525">
    <property type="protein sequence ID" value="ACO94496.1"/>
    <property type="molecule type" value="Genomic_DNA"/>
</dbReference>
<dbReference type="InterPro" id="IPR001227">
    <property type="entry name" value="Ac_transferase_dom_sf"/>
</dbReference>
<dbReference type="SUPFAM" id="SSF47336">
    <property type="entry name" value="ACP-like"/>
    <property type="match status" value="2"/>
</dbReference>
<feature type="region of interest" description="Disordered" evidence="9">
    <location>
        <begin position="448"/>
        <end position="467"/>
    </location>
</feature>
<dbReference type="InterPro" id="IPR049552">
    <property type="entry name" value="PKS_DH_N"/>
</dbReference>
<dbReference type="Pfam" id="PF22953">
    <property type="entry name" value="SpnB_Rossmann"/>
    <property type="match status" value="1"/>
</dbReference>
<feature type="region of interest" description="Disordered" evidence="9">
    <location>
        <begin position="3170"/>
        <end position="3191"/>
    </location>
</feature>
<dbReference type="SUPFAM" id="SSF55048">
    <property type="entry name" value="Probable ACP-binding domain of malonyl-CoA ACP transacylase"/>
    <property type="match status" value="2"/>
</dbReference>
<keyword evidence="7" id="KW-0012">Acyltransferase</keyword>
<dbReference type="SMART" id="SM00823">
    <property type="entry name" value="PKS_PP"/>
    <property type="match status" value="2"/>
</dbReference>
<dbReference type="Gene3D" id="3.40.50.720">
    <property type="entry name" value="NAD(P)-binding Rossmann-like Domain"/>
    <property type="match status" value="2"/>
</dbReference>
<comment type="pathway">
    <text evidence="1">Antibiotic biosynthesis.</text>
</comment>
<evidence type="ECO:0000256" key="7">
    <source>
        <dbReference type="ARBA" id="ARBA00023315"/>
    </source>
</evidence>
<dbReference type="PROSITE" id="PS00012">
    <property type="entry name" value="PHOSPHOPANTETHEINE"/>
    <property type="match status" value="2"/>
</dbReference>
<feature type="domain" description="PKS/mFAS DH" evidence="12">
    <location>
        <begin position="900"/>
        <end position="1165"/>
    </location>
</feature>
<feature type="active site" description="Proton donor; for dehydratase activity" evidence="8">
    <location>
        <position position="2694"/>
    </location>
</feature>
<dbReference type="Pfam" id="PF21089">
    <property type="entry name" value="PKS_DH_N"/>
    <property type="match status" value="2"/>
</dbReference>
<dbReference type="SUPFAM" id="SSF51735">
    <property type="entry name" value="NAD(P)-binding Rossmann-fold domains"/>
    <property type="match status" value="4"/>
</dbReference>
<evidence type="ECO:0000256" key="3">
    <source>
        <dbReference type="ARBA" id="ARBA00022553"/>
    </source>
</evidence>
<dbReference type="Pfam" id="PF02801">
    <property type="entry name" value="Ketoacyl-synt_C"/>
    <property type="match status" value="2"/>
</dbReference>
<evidence type="ECO:0000256" key="2">
    <source>
        <dbReference type="ARBA" id="ARBA00022450"/>
    </source>
</evidence>
<dbReference type="InterPro" id="IPR049900">
    <property type="entry name" value="PKS_mFAS_DH"/>
</dbReference>
<protein>
    <submittedName>
        <fullName evidence="13">Polyketide synthase type I</fullName>
    </submittedName>
</protein>
<feature type="domain" description="Carrier" evidence="10">
    <location>
        <begin position="1578"/>
        <end position="1653"/>
    </location>
</feature>
<dbReference type="PANTHER" id="PTHR43775:SF51">
    <property type="entry name" value="INACTIVE PHENOLPHTHIOCEROL SYNTHESIS POLYKETIDE SYNTHASE TYPE I PKS1-RELATED"/>
    <property type="match status" value="1"/>
</dbReference>
<dbReference type="InterPro" id="IPR014043">
    <property type="entry name" value="Acyl_transferase_dom"/>
</dbReference>
<feature type="domain" description="Ketosynthase family 3 (KS3)" evidence="11">
    <location>
        <begin position="37"/>
        <end position="447"/>
    </location>
</feature>
<dbReference type="InterPro" id="IPR016035">
    <property type="entry name" value="Acyl_Trfase/lysoPLipase"/>
</dbReference>
<evidence type="ECO:0000256" key="8">
    <source>
        <dbReference type="PROSITE-ProRule" id="PRU01363"/>
    </source>
</evidence>
<keyword evidence="2" id="KW-0596">Phosphopantetheine</keyword>
<dbReference type="Gene3D" id="1.10.1200.10">
    <property type="entry name" value="ACP-like"/>
    <property type="match status" value="2"/>
</dbReference>
<dbReference type="CDD" id="cd00833">
    <property type="entry name" value="PKS"/>
    <property type="match status" value="2"/>
</dbReference>
<evidence type="ECO:0000259" key="12">
    <source>
        <dbReference type="PROSITE" id="PS52019"/>
    </source>
</evidence>
<organism evidence="13">
    <name type="scientific">Streptomyces sp. MP39-85</name>
    <dbReference type="NCBI Taxonomy" id="639006"/>
    <lineage>
        <taxon>Bacteria</taxon>
        <taxon>Bacillati</taxon>
        <taxon>Actinomycetota</taxon>
        <taxon>Actinomycetes</taxon>
        <taxon>Kitasatosporales</taxon>
        <taxon>Streptomycetaceae</taxon>
        <taxon>Streptomyces</taxon>
    </lineage>
</organism>
<dbReference type="GO" id="GO:0006633">
    <property type="term" value="P:fatty acid biosynthetic process"/>
    <property type="evidence" value="ECO:0007669"/>
    <property type="project" value="InterPro"/>
</dbReference>
<sequence>MDAQVEEIVEALRGSLVENERLRQDNESLRAAASVATEPIAIIGMACRFPGGVGSPEELWELVDEGRDAIGPFPGDRGWDMSALYDPEPGKPGKTYAREGGFLHDADQFDPEFFGISPREALTMDPQQRLLLEITWESMERAGLDPASLRGSRTGVFAGAMYHDYGITSSDGSLVSGRVAYTLGLEGPAVTVDTACSSSLVALQWASAALRSGECTLALAGGVSVMATPETFIEFSEQRGLSADGRCRSFAAEADGTGWAEGAGVLLLEKLSDARRNGHPVLAVVRGTAVNQDGASNGFSAPNGPSQRRVIQQALTAAGLTPADVDVMEGHGTGTSLGDPIEAQALLATYGQNREEPLWLGSIKSNIGHTQAAAGVAGVIKMVEAIRRGTLPKTLHADEASPQVDWEAGNVRLLTESRAWPDADRPRRAAVSSFGVSGTNAHVIIEQAEPDPEPGSDPAAPRPSSDVPVPLALSAGTETALRAQARQLADHLRNTPGLDPVDMGFSLATARAALSRRAVVVGHDREEILGALTALADGAPVGGAARTTGLTAFLFTGQGSQRLGMGRDLHAAFPVFARAFDEVCAVLDPAVREVMWNDEEALSRTEFTQPAIFALEVALFRLFESWGVRPDFVAGHSIGELAAAHVAGVFSLADAATLITARARLMGALPTGGAMVAVEAAEDEVVPLLVDGVGIAAVNGPTSVVLSGTTEAVDAVVGKLGARRTNRLTVSHAFHSPLMDPMLDDFRRVAEGVTYAEPAVPVMASGDVTTAAYWVGHVRDTVRFADAVTRLEAEGVTRYVELGPDGILTAMARQSLTTTAETAVLVPALRRKEAGTVAVLTALGGLHTAGLKVDWTGVFDGRDARRVDLPTYPFQRARYWFDKRGLGGDVTSAGLDRPDHPLLGAMVHLPGSDGVVFTGRLSTGAHPWLSDHTVMGSVLLPGTAYVELAVRAGDQVGWNRVEELNVAAPLFLPEHGGVHIQVAVDAPDASGLRPVSVFSRADDAPLDREWVLHAEGFLAPDAGEPSTDLVAWPPRDAEPLPVDGLYERLEYGPTFHGLRAAWKRGDELFAETALPEGVDAGGFGLHPALLDSALHVLDLAGEDATVLPFSWSDVTLHAEGALAARVRLGVRADKSVSLELADAMGRPVASVGSLTLRPVTADGLSPAAARVANALFRVDWVPAGETRPGSDDTEVSVHHCPPTTGDTLAAVRAVTTGVLEAVQAAVEGDTSLVVVTSGALDGSDLGHAAVWGLVRAAEGEHPGHFFLVDTDAPVDPRRIVAAGEPELRVQGDDTLVPRLAGVPFEPADAVWDTARTVLITGGTGALGAAVARHLVVRHEVRRLLLTSRRGTDAPGAAELAQELAELGAEVEVVACDSGDRDALAALLDGRTIGGVVHAAGVLDDGVILSQTPDRVDRVLRPKADAAWHLHELTRDMGLTAFVLFSSVAGVLGAPGQGNYAAASTLLDGLARHRHAQGLPALSLAWGPWAGDGMADGLAPAGMRSLAPEEGLALLDAATGAAEPVLVPVRFDLAAFDTPPPIMRGLVRGRSRRVLDTDASATAVLRQRLAGLGEAERAAELLGLVRAQAAMVLRHAGAESVDPDRAFRDLGFDSLTAIELRNLLGGATGLRLPATLVFDYPTPGVLAGHLLEELSGAVEKAPVATVASASDDEPIVIVSMACRYPGGVDSPEGLWRLVDEGVDAISEFPADRGWGVEDIYDPEPGIPGKTYVRDGGFLHDAGDFDPDFFGISPREALDMDPQQRLLLETSWEALERAGIAPTTLKGSATGVYAGVMYHDYPGGTGGGSIVSGRVSYTLGLEGPAVSVDTACSSSLVALHWAAQALRSGECSLALVGGVTVMGTPQSFIDFSEQRGLAADGRCKSFSSSTDGTGWGEGAGVLVVERLSDARRLGHPVLAVVRGSALNQDGASNGLTAPNGPSQQRVIKQALANAGLSAADVDAVEAHGTGTTLGDPIEAQALLSTYGQGRPDGKPLWLGSIKSNIGHTQAAAGVAGIIKMVEAMRHGKLPRTLHIDEPTRQVDWEAGDVRLLTEAREWKSEGRPRRAAVSSFGISGTNAHVIVEEVVPVEEEPVERRELPVAPVVVTAKSPAALEALIARVGTLMEDGNALDVAYSAATGRAALEHRAVLVGSETVTGETALGKVAFLFTGQGSQRLGMGRELYGAFPVFASAFDEVCGVLDPAVREVMWGDEEALSRTEFTQPAIFALEVALFRLVESWGVRPDFVVGHSIGELAAAHVAGVFGLEDAGRLISARGRLMQALPSGGAMVAIQATEEEVAPLLTDGVGIAAVNSPSSVVISGVEAEVEAVAEQFTDRKRSRLTVSHAFHSPLMDPMLEDFRKVAEGVAYSEPVLRLVRDVASADYWVAHVRGAVRFADDVRHVQGEGVTRFLEIGPDGVLTAMAGQSAEGTLAASLRRDRPEVESLFAGVGRLFAAGVPVDWDAVFDGRGARRVDLPTYPFQRKRYWLIEQSKTAAGADFVDHPLLTSGIVLPDTGGVVFTGRLSLDTHPWLSDHDVLGTLLLPGTGLVELALTAGEQVGCGTIDELMLEAPLVVPEKGAVAVRVLVGGADDSEARTVEIYSSLDDEIWTRNAAGGLAPSAGAPSADLTQWPPAGAKPLPVDGAYERLLARGYDYGPTFQGLKAAWRLDDDVVFAEVALPEGADAALFGLHPALLDAAMHVGLIEEGDDSGAPELPFSWNGVSLHRAGASALRVRLSNQGQDGTEVLVTDETGAPVLSVAALTSRPVSADQLRADGEHRESLFSLTWTKAAETPALETPVVVYEVPRADGDTPEAAHAVADQVLARIQEWLADKGGSEEKLAVVTRRAVPMEGEDVDLSQAPVWGLVRAAAAENPGRFLLLDLGDGATVPPLVDRPETAVRGGELLVPALTRVPASSVDAERNPWDPATTVLITGGTSGLGAIVARHLVTAHGVKHLVLTSRRGEKAPGAAELHAELTAHGARVDIEACDVADRAAVAAVLDRHPVGAVVHAAGVVDNGLVRGLTPERMDAVLRPKVDGAWHLHELTADRELSAFVLFSSMGGLLLAAGQGNYAAANVFLDALARHRHQAGLPVTSLAFGLWEAETGLGELAEADRKRMLRMGLPALSQEEGLALLDDALRTGEPALAPFRLDTAALRSRSTDRLPALQRGLVPASRRRTGGPGATGGGDDGAALRRGLAAAADQAERDRLLVDLVRTHVAAVLGHDGVDAVRADRAFKDLGFDSLTAVELRNSLRTATGLKLPATLVFDHPTPVAVAERLGEQLGGDQEPAVSPLDAELARLEAALASATPNEETALRVAERLRALAAGWAETHRPDESEETALESLSADELFDVLDGELDTRSAP</sequence>
<gene>
    <name evidence="13" type="primary">mlaD</name>
</gene>
<dbReference type="Pfam" id="PF00550">
    <property type="entry name" value="PP-binding"/>
    <property type="match status" value="2"/>
</dbReference>
<dbReference type="InterPro" id="IPR055123">
    <property type="entry name" value="SpnB-like_Rossmann"/>
</dbReference>